<protein>
    <recommendedName>
        <fullName evidence="4">Proline-rich protein 5-like</fullName>
    </recommendedName>
</protein>
<dbReference type="AlphaFoldDB" id="A0A8T2NAG7"/>
<dbReference type="PANTHER" id="PTHR32428">
    <property type="entry name" value="TARGET OF RAPAMYCIN COMPLEX 2 SUBUNIT BIT61-RELATED"/>
    <property type="match status" value="1"/>
</dbReference>
<dbReference type="EMBL" id="JAFBMS010000111">
    <property type="protein sequence ID" value="KAG9335751.1"/>
    <property type="molecule type" value="Genomic_DNA"/>
</dbReference>
<dbReference type="InterPro" id="IPR013745">
    <property type="entry name" value="Bit61/PRR5"/>
</dbReference>
<evidence type="ECO:0000313" key="3">
    <source>
        <dbReference type="Proteomes" id="UP000824540"/>
    </source>
</evidence>
<accession>A0A8T2NAG7</accession>
<dbReference type="PANTHER" id="PTHR32428:SF3">
    <property type="entry name" value="PROLINE-RICH PROTEIN 5-LIKE"/>
    <property type="match status" value="1"/>
</dbReference>
<dbReference type="GO" id="GO:0031932">
    <property type="term" value="C:TORC2 complex"/>
    <property type="evidence" value="ECO:0007669"/>
    <property type="project" value="TreeGrafter"/>
</dbReference>
<comment type="caution">
    <text evidence="2">The sequence shown here is derived from an EMBL/GenBank/DDBJ whole genome shotgun (WGS) entry which is preliminary data.</text>
</comment>
<evidence type="ECO:0000313" key="2">
    <source>
        <dbReference type="EMBL" id="KAG9335751.1"/>
    </source>
</evidence>
<proteinExistence type="inferred from homology"/>
<gene>
    <name evidence="2" type="ORF">JZ751_004180</name>
</gene>
<comment type="similarity">
    <text evidence="1">Belongs to the PROTOR family.</text>
</comment>
<evidence type="ECO:0008006" key="4">
    <source>
        <dbReference type="Google" id="ProtNLM"/>
    </source>
</evidence>
<dbReference type="OrthoDB" id="2290221at2759"/>
<evidence type="ECO:0000256" key="1">
    <source>
        <dbReference type="ARBA" id="ARBA00010453"/>
    </source>
</evidence>
<keyword evidence="3" id="KW-1185">Reference proteome</keyword>
<dbReference type="GO" id="GO:0038203">
    <property type="term" value="P:TORC2 signaling"/>
    <property type="evidence" value="ECO:0007669"/>
    <property type="project" value="TreeGrafter"/>
</dbReference>
<reference evidence="2" key="1">
    <citation type="thesis" date="2021" institute="BYU ScholarsArchive" country="Provo, UT, USA">
        <title>Applications of and Algorithms for Genome Assembly and Genomic Analyses with an Emphasis on Marine Teleosts.</title>
        <authorList>
            <person name="Pickett B.D."/>
        </authorList>
    </citation>
    <scope>NUCLEOTIDE SEQUENCE</scope>
    <source>
        <strain evidence="2">HI-2016</strain>
    </source>
</reference>
<dbReference type="Proteomes" id="UP000824540">
    <property type="component" value="Unassembled WGS sequence"/>
</dbReference>
<sequence>MPGCFSKIHNGVVVDRESRRLALSGHQRNRRVDRITAGRRDGFVPAPAAPLYELAGADGPPSVQSAVIKVFQGGGLQPNELYSLNESIRWLLKTELGSFITEYFQNQLLGKGLMYIIEKIQLYEGACNRPQPSLCIHNITFTWAQCVQNSSVPPDLCCGVTRQGQELTVRQMALLGFRDLVLLKLSLEELLPVAPPPPPPAITQMLLVLQGIHEPSGPSPEYCQLEKLVEMVVSPYLGNYIHRSHTACYIECRAARSRAHFGQPEILVTQHAGDSCSLAPLVEQEGEAYLEKVGGVRRHTVANAHSDLQLLSVANMMHQGALGDDCGGGGAGNGGGVGAGAGNGICVRSRPFSSQPHILDPPVSVTMVTRKQGSADLGCAPPS</sequence>
<name>A0A8T2NAG7_9TELE</name>
<organism evidence="2 3">
    <name type="scientific">Albula glossodonta</name>
    <name type="common">roundjaw bonefish</name>
    <dbReference type="NCBI Taxonomy" id="121402"/>
    <lineage>
        <taxon>Eukaryota</taxon>
        <taxon>Metazoa</taxon>
        <taxon>Chordata</taxon>
        <taxon>Craniata</taxon>
        <taxon>Vertebrata</taxon>
        <taxon>Euteleostomi</taxon>
        <taxon>Actinopterygii</taxon>
        <taxon>Neopterygii</taxon>
        <taxon>Teleostei</taxon>
        <taxon>Albuliformes</taxon>
        <taxon>Albulidae</taxon>
        <taxon>Albula</taxon>
    </lineage>
</organism>